<feature type="compositionally biased region" description="Basic residues" evidence="1">
    <location>
        <begin position="97"/>
        <end position="111"/>
    </location>
</feature>
<sequence>MSWTYFLKLLALVLVVIISYNLLKIFVLSKYKPNKWIVFAVALAVLTTTNMAKIDYTTIPGMASSAIFAIILLWFVDLFNDDRLEMKKEKKKDVKIKPKAKPNRVKNNKEK</sequence>
<keyword evidence="2" id="KW-0812">Transmembrane</keyword>
<feature type="transmembrane region" description="Helical" evidence="2">
    <location>
        <begin position="6"/>
        <end position="23"/>
    </location>
</feature>
<keyword evidence="2" id="KW-1133">Transmembrane helix</keyword>
<dbReference type="EMBL" id="JAHLQF010000001">
    <property type="protein sequence ID" value="MBU5483828.1"/>
    <property type="molecule type" value="Genomic_DNA"/>
</dbReference>
<evidence type="ECO:0000256" key="1">
    <source>
        <dbReference type="SAM" id="MobiDB-lite"/>
    </source>
</evidence>
<reference evidence="3 4" key="1">
    <citation type="submission" date="2021-06" db="EMBL/GenBank/DDBJ databases">
        <authorList>
            <person name="Sun Q."/>
            <person name="Li D."/>
        </authorList>
    </citation>
    <scope>NUCLEOTIDE SEQUENCE [LARGE SCALE GENOMIC DNA]</scope>
    <source>
        <strain evidence="3 4">MSJ-11</strain>
    </source>
</reference>
<feature type="transmembrane region" description="Helical" evidence="2">
    <location>
        <begin position="58"/>
        <end position="79"/>
    </location>
</feature>
<evidence type="ECO:0000256" key="2">
    <source>
        <dbReference type="SAM" id="Phobius"/>
    </source>
</evidence>
<evidence type="ECO:0000313" key="4">
    <source>
        <dbReference type="Proteomes" id="UP000726170"/>
    </source>
</evidence>
<name>A0ABS6EF39_9CLOT</name>
<comment type="caution">
    <text evidence="3">The sequence shown here is derived from an EMBL/GenBank/DDBJ whole genome shotgun (WGS) entry which is preliminary data.</text>
</comment>
<evidence type="ECO:0000313" key="3">
    <source>
        <dbReference type="EMBL" id="MBU5483828.1"/>
    </source>
</evidence>
<keyword evidence="2" id="KW-0472">Membrane</keyword>
<dbReference type="Proteomes" id="UP000726170">
    <property type="component" value="Unassembled WGS sequence"/>
</dbReference>
<proteinExistence type="predicted"/>
<organism evidence="3 4">
    <name type="scientific">Clostridium mobile</name>
    <dbReference type="NCBI Taxonomy" id="2841512"/>
    <lineage>
        <taxon>Bacteria</taxon>
        <taxon>Bacillati</taxon>
        <taxon>Bacillota</taxon>
        <taxon>Clostridia</taxon>
        <taxon>Eubacteriales</taxon>
        <taxon>Clostridiaceae</taxon>
        <taxon>Clostridium</taxon>
    </lineage>
</organism>
<feature type="region of interest" description="Disordered" evidence="1">
    <location>
        <begin position="90"/>
        <end position="111"/>
    </location>
</feature>
<accession>A0ABS6EF39</accession>
<gene>
    <name evidence="3" type="ORF">KQI86_05750</name>
</gene>
<protein>
    <submittedName>
        <fullName evidence="3">Uncharacterized protein</fullName>
    </submittedName>
</protein>
<dbReference type="RefSeq" id="WP_216438201.1">
    <property type="nucleotide sequence ID" value="NZ_JAHLQF010000001.1"/>
</dbReference>
<keyword evidence="4" id="KW-1185">Reference proteome</keyword>
<feature type="transmembrane region" description="Helical" evidence="2">
    <location>
        <begin position="35"/>
        <end position="52"/>
    </location>
</feature>